<dbReference type="OrthoDB" id="1751210at2759"/>
<dbReference type="EMBL" id="HF935235">
    <property type="protein sequence ID" value="CCX05178.1"/>
    <property type="molecule type" value="Genomic_DNA"/>
</dbReference>
<dbReference type="OMA" id="YEHESTH"/>
<organism evidence="3 4">
    <name type="scientific">Pyronema omphalodes (strain CBS 100304)</name>
    <name type="common">Pyronema confluens</name>
    <dbReference type="NCBI Taxonomy" id="1076935"/>
    <lineage>
        <taxon>Eukaryota</taxon>
        <taxon>Fungi</taxon>
        <taxon>Dikarya</taxon>
        <taxon>Ascomycota</taxon>
        <taxon>Pezizomycotina</taxon>
        <taxon>Pezizomycetes</taxon>
        <taxon>Pezizales</taxon>
        <taxon>Pyronemataceae</taxon>
        <taxon>Pyronema</taxon>
    </lineage>
</organism>
<dbReference type="PANTHER" id="PTHR39463:SF1">
    <property type="entry name" value="MEDUSA"/>
    <property type="match status" value="1"/>
</dbReference>
<feature type="region of interest" description="Disordered" evidence="1">
    <location>
        <begin position="1"/>
        <end position="68"/>
    </location>
</feature>
<feature type="compositionally biased region" description="Polar residues" evidence="1">
    <location>
        <begin position="7"/>
        <end position="25"/>
    </location>
</feature>
<dbReference type="GO" id="GO:0005634">
    <property type="term" value="C:nucleus"/>
    <property type="evidence" value="ECO:0007669"/>
    <property type="project" value="TreeGrafter"/>
</dbReference>
<name>U4KUU4_PYROM</name>
<feature type="region of interest" description="Disordered" evidence="1">
    <location>
        <begin position="615"/>
        <end position="652"/>
    </location>
</feature>
<evidence type="ECO:0000313" key="4">
    <source>
        <dbReference type="Proteomes" id="UP000018144"/>
    </source>
</evidence>
<feature type="compositionally biased region" description="Polar residues" evidence="1">
    <location>
        <begin position="282"/>
        <end position="309"/>
    </location>
</feature>
<reference evidence="3 4" key="1">
    <citation type="journal article" date="2013" name="PLoS Genet.">
        <title>The genome and development-dependent transcriptomes of Pyronema confluens: a window into fungal evolution.</title>
        <authorList>
            <person name="Traeger S."/>
            <person name="Altegoer F."/>
            <person name="Freitag M."/>
            <person name="Gabaldon T."/>
            <person name="Kempken F."/>
            <person name="Kumar A."/>
            <person name="Marcet-Houben M."/>
            <person name="Poggeler S."/>
            <person name="Stajich J.E."/>
            <person name="Nowrousian M."/>
        </authorList>
    </citation>
    <scope>NUCLEOTIDE SEQUENCE [LARGE SCALE GENOMIC DNA]</scope>
    <source>
        <strain evidence="4">CBS 100304</strain>
        <tissue evidence="3">Vegetative mycelium</tissue>
    </source>
</reference>
<feature type="domain" description="DUF7082" evidence="2">
    <location>
        <begin position="343"/>
        <end position="496"/>
    </location>
</feature>
<sequence>MSGYGKNPQTPDYDSRSSQHYSGLQSPYGAYPTSHYSTTTSQTQVRRPLSAEQSVPHPPQALNDGVYGDRQYDLPTVLSYEPHQGSDRSMFTLVLYSPTDLTASNRNYRLQFGTYRTNRIIPKAINPNHNFMLTVEVPSFQTSGSMHQTRVELLVESTGGEELGRVDIGIFTYTEPAAATFTSPSRPLKRKSSADDVDLRSSAKRTSTQPIRPKSDDYSAYAFQTSSPTTHTYSAASNEGSYRVYSGGYEHESTHQPGTYHPPQASPRNFAYPYGAADMSHQGASQTWPTGSDNSALLASPSHSEPANPTLIRTSTLQQADKSGDGNANRTPGFNPYSIYPHKAVLEIQGDLAQMARRWTEEEWSSKRRLVQFWRQQKGNTIHATFRAVPQSDRPTSAVCVSCIWWAERNECFVTSVDCIYLLESLIAVRFTVEEKNRIRRNLEGFRPLTVSKGKKECESFFKLIMQFPSPKPRNIEKDVKVFSWSILPHALKKIIGKYSASYSSTASIIPPTPGASPYPGAPPHESSHPHPRSSEAGLPPRQTPSPVGEPLSLPSTTAGLPVTTVGSPSHISLPTIGVPGVWPQAHSLPATPQTLAPPQAHRGSWDVNVGVPVSPFLDNPGQATGYYPRDHTDDRTAPGHGHSSPQSANIP</sequence>
<dbReference type="AlphaFoldDB" id="U4KUU4"/>
<feature type="region of interest" description="Disordered" evidence="1">
    <location>
        <begin position="281"/>
        <end position="309"/>
    </location>
</feature>
<evidence type="ECO:0000259" key="2">
    <source>
        <dbReference type="Pfam" id="PF23305"/>
    </source>
</evidence>
<feature type="region of interest" description="Disordered" evidence="1">
    <location>
        <begin position="181"/>
        <end position="220"/>
    </location>
</feature>
<feature type="region of interest" description="Disordered" evidence="1">
    <location>
        <begin position="514"/>
        <end position="564"/>
    </location>
</feature>
<keyword evidence="4" id="KW-1185">Reference proteome</keyword>
<proteinExistence type="predicted"/>
<dbReference type="Pfam" id="PF23305">
    <property type="entry name" value="DUF7082"/>
    <property type="match status" value="1"/>
</dbReference>
<feature type="compositionally biased region" description="Basic and acidic residues" evidence="1">
    <location>
        <begin position="629"/>
        <end position="638"/>
    </location>
</feature>
<protein>
    <recommendedName>
        <fullName evidence="2">DUF7082 domain-containing protein</fullName>
    </recommendedName>
</protein>
<dbReference type="Proteomes" id="UP000018144">
    <property type="component" value="Unassembled WGS sequence"/>
</dbReference>
<accession>U4KUU4</accession>
<evidence type="ECO:0000256" key="1">
    <source>
        <dbReference type="SAM" id="MobiDB-lite"/>
    </source>
</evidence>
<dbReference type="STRING" id="1076935.U4KUU4"/>
<dbReference type="eggNOG" id="ENOG502QTDM">
    <property type="taxonomic scope" value="Eukaryota"/>
</dbReference>
<evidence type="ECO:0000313" key="3">
    <source>
        <dbReference type="EMBL" id="CCX05178.1"/>
    </source>
</evidence>
<gene>
    <name evidence="3" type="ORF">PCON_04765</name>
</gene>
<dbReference type="PANTHER" id="PTHR39463">
    <property type="entry name" value="MEDUSA"/>
    <property type="match status" value="1"/>
</dbReference>
<feature type="compositionally biased region" description="Polar residues" evidence="1">
    <location>
        <begin position="554"/>
        <end position="564"/>
    </location>
</feature>
<feature type="compositionally biased region" description="Pro residues" evidence="1">
    <location>
        <begin position="514"/>
        <end position="523"/>
    </location>
</feature>
<feature type="compositionally biased region" description="Basic and acidic residues" evidence="1">
    <location>
        <begin position="192"/>
        <end position="201"/>
    </location>
</feature>
<dbReference type="InterPro" id="IPR055509">
    <property type="entry name" value="DUF7082"/>
</dbReference>